<evidence type="ECO:0000313" key="4">
    <source>
        <dbReference type="EMBL" id="QNQ10409.1"/>
    </source>
</evidence>
<dbReference type="GO" id="GO:0016787">
    <property type="term" value="F:hydrolase activity"/>
    <property type="evidence" value="ECO:0007669"/>
    <property type="project" value="UniProtKB-KW"/>
</dbReference>
<proteinExistence type="inferred from homology"/>
<gene>
    <name evidence="4" type="ORF">H3Z74_04040</name>
</gene>
<dbReference type="Gene3D" id="3.10.180.10">
    <property type="entry name" value="2,3-Dihydroxybiphenyl 1,2-Dioxygenase, domain 1"/>
    <property type="match status" value="1"/>
</dbReference>
<dbReference type="Gene3D" id="1.10.4080.10">
    <property type="entry name" value="ADP-ribosylation/Crystallin J1"/>
    <property type="match status" value="1"/>
</dbReference>
<evidence type="ECO:0000256" key="2">
    <source>
        <dbReference type="ARBA" id="ARBA00022801"/>
    </source>
</evidence>
<dbReference type="KEGG" id="spap:H3Z74_04040"/>
<keyword evidence="3" id="KW-0479">Metal-binding</keyword>
<feature type="binding site" evidence="3">
    <location>
        <position position="336"/>
    </location>
    <ligand>
        <name>Mg(2+)</name>
        <dbReference type="ChEBI" id="CHEBI:18420"/>
        <label>1</label>
    </ligand>
</feature>
<evidence type="ECO:0000313" key="5">
    <source>
        <dbReference type="Proteomes" id="UP000516148"/>
    </source>
</evidence>
<comment type="similarity">
    <text evidence="1">Belongs to the ADP-ribosylglycohydrolase family.</text>
</comment>
<keyword evidence="2 4" id="KW-0378">Hydrolase</keyword>
<feature type="binding site" evidence="3">
    <location>
        <position position="83"/>
    </location>
    <ligand>
        <name>Mg(2+)</name>
        <dbReference type="ChEBI" id="CHEBI:18420"/>
        <label>1</label>
    </ligand>
</feature>
<feature type="binding site" evidence="3">
    <location>
        <position position="82"/>
    </location>
    <ligand>
        <name>Mg(2+)</name>
        <dbReference type="ChEBI" id="CHEBI:18420"/>
        <label>1</label>
    </ligand>
</feature>
<dbReference type="InterPro" id="IPR029068">
    <property type="entry name" value="Glyas_Bleomycin-R_OHBP_Dase"/>
</dbReference>
<dbReference type="SUPFAM" id="SSF54593">
    <property type="entry name" value="Glyoxalase/Bleomycin resistance protein/Dihydroxybiphenyl dioxygenase"/>
    <property type="match status" value="1"/>
</dbReference>
<dbReference type="PANTHER" id="PTHR16222:SF24">
    <property type="entry name" value="ADP-RIBOSYLHYDROLASE ARH3"/>
    <property type="match status" value="1"/>
</dbReference>
<keyword evidence="3" id="KW-0460">Magnesium</keyword>
<dbReference type="Proteomes" id="UP000516148">
    <property type="component" value="Chromosome"/>
</dbReference>
<reference evidence="4 5" key="1">
    <citation type="submission" date="2020-09" db="EMBL/GenBank/DDBJ databases">
        <title>Sphingomonas sp., a new species isolated from pork steak.</title>
        <authorList>
            <person name="Heidler von Heilborn D."/>
        </authorList>
    </citation>
    <scope>NUCLEOTIDE SEQUENCE [LARGE SCALE GENOMIC DNA]</scope>
    <source>
        <strain evidence="5">S8-3T</strain>
    </source>
</reference>
<evidence type="ECO:0000256" key="1">
    <source>
        <dbReference type="ARBA" id="ARBA00010702"/>
    </source>
</evidence>
<protein>
    <submittedName>
        <fullName evidence="4">ADP-ribosylglycohydrolase family protein</fullName>
    </submittedName>
</protein>
<feature type="binding site" evidence="3">
    <location>
        <position position="335"/>
    </location>
    <ligand>
        <name>Mg(2+)</name>
        <dbReference type="ChEBI" id="CHEBI:18420"/>
        <label>1</label>
    </ligand>
</feature>
<dbReference type="SUPFAM" id="SSF101478">
    <property type="entry name" value="ADP-ribosylglycohydrolase"/>
    <property type="match status" value="1"/>
</dbReference>
<sequence length="597" mass="65203">MTDRLMPSGNAKVALRVGRDRAEAAFLGAAVGDALGWPHEMRAPHSGRNRAPHELRFERWIKRSGGRFQPHEEVIEAGDYSDDTQLILAGARSLLRAPASWWLHFATEELPLWTVYQRGGGGATKRAASSWLAGRSPWDAKPDDADRYFSAGGNGVAMRVLPHCLRRADCPDFSSLAVDIMTDGVTTHGHPRALLGALAYGYGLWRAFRHRGTLSYGQLLDAVRADHAVWGLLPSIEERWPGWADAASRRESYTSLWLETVREQLDLLGQCSDALAGGAAIVDEDALNELGCFDRRINGSGTVNAAAALFLTSRHAADPVEGLMQAALAEGADTDTLASMTGGLLGAALGLEWVLPFARDVQDNDAIRWFADAVRNLTDDYVQEGARHPVTKASLSAFVARLENLREPSSISLPNGLEARAKRWDGVVSKAQSLLASAWELRLEDGQTLFVKKLTRASAQPDRETHSAPELKFEAAGKLAPPLHLGFRLVVSNLARSVAFYQEVVGLPISKRTAKSVNLGGILSIGKAEHMPAVSDHITVFVEVADVLRSLSVYQRLIPDGNCRLEQRDDRIRLQCHDPDGYKIELYQLKHVGLGAD</sequence>
<dbReference type="PANTHER" id="PTHR16222">
    <property type="entry name" value="ADP-RIBOSYLGLYCOHYDROLASE"/>
    <property type="match status" value="1"/>
</dbReference>
<dbReference type="RefSeq" id="WP_187762707.1">
    <property type="nucleotide sequence ID" value="NZ_CP061038.1"/>
</dbReference>
<accession>A0A7H0LL56</accession>
<feature type="binding site" evidence="3">
    <location>
        <position position="333"/>
    </location>
    <ligand>
        <name>Mg(2+)</name>
        <dbReference type="ChEBI" id="CHEBI:18420"/>
        <label>1</label>
    </ligand>
</feature>
<dbReference type="Pfam" id="PF03747">
    <property type="entry name" value="ADP_ribosyl_GH"/>
    <property type="match status" value="1"/>
</dbReference>
<comment type="cofactor">
    <cofactor evidence="3">
        <name>Mg(2+)</name>
        <dbReference type="ChEBI" id="CHEBI:18420"/>
    </cofactor>
    <text evidence="3">Binds 2 magnesium ions per subunit.</text>
</comment>
<feature type="binding site" evidence="3">
    <location>
        <position position="81"/>
    </location>
    <ligand>
        <name>Mg(2+)</name>
        <dbReference type="ChEBI" id="CHEBI:18420"/>
        <label>1</label>
    </ligand>
</feature>
<organism evidence="4 5">
    <name type="scientific">Sphingomonas alpina</name>
    <dbReference type="NCBI Taxonomy" id="653931"/>
    <lineage>
        <taxon>Bacteria</taxon>
        <taxon>Pseudomonadati</taxon>
        <taxon>Pseudomonadota</taxon>
        <taxon>Alphaproteobacteria</taxon>
        <taxon>Sphingomonadales</taxon>
        <taxon>Sphingomonadaceae</taxon>
        <taxon>Sphingomonas</taxon>
    </lineage>
</organism>
<dbReference type="InterPro" id="IPR050792">
    <property type="entry name" value="ADP-ribosylglycohydrolase"/>
</dbReference>
<dbReference type="AlphaFoldDB" id="A0A7H0LL56"/>
<keyword evidence="5" id="KW-1185">Reference proteome</keyword>
<dbReference type="InterPro" id="IPR036705">
    <property type="entry name" value="Ribosyl_crysJ1_sf"/>
</dbReference>
<dbReference type="GO" id="GO:0046872">
    <property type="term" value="F:metal ion binding"/>
    <property type="evidence" value="ECO:0007669"/>
    <property type="project" value="UniProtKB-KW"/>
</dbReference>
<dbReference type="InterPro" id="IPR005502">
    <property type="entry name" value="Ribosyl_crysJ1"/>
</dbReference>
<name>A0A7H0LL56_9SPHN</name>
<dbReference type="EMBL" id="CP061038">
    <property type="protein sequence ID" value="QNQ10409.1"/>
    <property type="molecule type" value="Genomic_DNA"/>
</dbReference>
<evidence type="ECO:0000256" key="3">
    <source>
        <dbReference type="PIRSR" id="PIRSR605502-1"/>
    </source>
</evidence>